<comment type="caution">
    <text evidence="3">The sequence shown here is derived from an EMBL/GenBank/DDBJ whole genome shotgun (WGS) entry which is preliminary data.</text>
</comment>
<dbReference type="AlphaFoldDB" id="A0A553JMJ6"/>
<keyword evidence="2 3" id="KW-0548">Nucleotidyltransferase</keyword>
<dbReference type="EMBL" id="VKGK01000017">
    <property type="protein sequence ID" value="TRY13682.1"/>
    <property type="molecule type" value="Genomic_DNA"/>
</dbReference>
<dbReference type="RefSeq" id="WP_144040912.1">
    <property type="nucleotide sequence ID" value="NZ_BMPL01000038.1"/>
</dbReference>
<gene>
    <name evidence="3" type="ORF">FN961_14580</name>
</gene>
<dbReference type="InterPro" id="IPR036291">
    <property type="entry name" value="NAD(P)-bd_dom_sf"/>
</dbReference>
<keyword evidence="4" id="KW-1185">Reference proteome</keyword>
<dbReference type="FunFam" id="3.90.550.10:FF:000003">
    <property type="entry name" value="2-C-methyl-D-erythritol 4-phosphate cytidylyltransferase"/>
    <property type="match status" value="1"/>
</dbReference>
<sequence length="456" mass="51097">MKNIAVILAGGKGSRFGSELPKQFSKVAGKMVIEHTIAVFENNKSIDEICIISNSESIHLIDDLVLKNQFSKVKKVLLGGKERSDSSMAAINSYDFECNLIFHDAVRPLVTDIIINNTVSALCKNNVVDVAVKATDTIVNCSNGLINNIPNRDDLWNGQTPQAFKRSVIKKAYEYALSDPEFLATDDCGVVKKYLPVEDIYVVEGDVTNIKLTHKQDLFLIDKLFQLKTTEIVERYNVTKLNEAMKNDVVLIVGGSYGIGKSFHDELMRITHNVYSLSRSENGIDITNYTDVNNFIEKIYKTHGRIDKIIITAAKLDKQPLFNMSMEDVISSVDINYLSVINILKSSYEYLKESRGKVLLFTSSSYTRGRSSYSIYSSTKSAIVNLTQALSEEWYHDGITINCINPERTNTPMRTKNFGNEDQKTLLKSEDVAKVSLMSFLTNINGSVIDVKVNNE</sequence>
<protein>
    <submittedName>
        <fullName evidence="3">Bifunctional cytidylyltransferase/SDR family oxidoreductase</fullName>
    </submittedName>
</protein>
<reference evidence="4" key="1">
    <citation type="submission" date="2019-07" db="EMBL/GenBank/DDBJ databases">
        <title>Shewanella sp. YLB-08 draft genomic sequence.</title>
        <authorList>
            <person name="Yu L."/>
        </authorList>
    </citation>
    <scope>NUCLEOTIDE SEQUENCE [LARGE SCALE GENOMIC DNA]</scope>
    <source>
        <strain evidence="4">JCM 20706</strain>
    </source>
</reference>
<dbReference type="PRINTS" id="PR00081">
    <property type="entry name" value="GDHRDH"/>
</dbReference>
<dbReference type="Gene3D" id="3.90.550.10">
    <property type="entry name" value="Spore Coat Polysaccharide Biosynthesis Protein SpsA, Chain A"/>
    <property type="match status" value="1"/>
</dbReference>
<dbReference type="PANTHER" id="PTHR32125:SF4">
    <property type="entry name" value="2-C-METHYL-D-ERYTHRITOL 4-PHOSPHATE CYTIDYLYLTRANSFERASE, CHLOROPLASTIC"/>
    <property type="match status" value="1"/>
</dbReference>
<dbReference type="SUPFAM" id="SSF51735">
    <property type="entry name" value="NAD(P)-binding Rossmann-fold domains"/>
    <property type="match status" value="1"/>
</dbReference>
<dbReference type="InterPro" id="IPR020904">
    <property type="entry name" value="Sc_DH/Rdtase_CS"/>
</dbReference>
<dbReference type="CDD" id="cd05233">
    <property type="entry name" value="SDR_c"/>
    <property type="match status" value="1"/>
</dbReference>
<dbReference type="OrthoDB" id="9806837at2"/>
<dbReference type="GO" id="GO:0050518">
    <property type="term" value="F:2-C-methyl-D-erythritol 4-phosphate cytidylyltransferase activity"/>
    <property type="evidence" value="ECO:0007669"/>
    <property type="project" value="UniProtKB-ARBA"/>
</dbReference>
<organism evidence="3 4">
    <name type="scientific">Shewanella hanedai</name>
    <name type="common">Alteromonas hanedai</name>
    <dbReference type="NCBI Taxonomy" id="25"/>
    <lineage>
        <taxon>Bacteria</taxon>
        <taxon>Pseudomonadati</taxon>
        <taxon>Pseudomonadota</taxon>
        <taxon>Gammaproteobacteria</taxon>
        <taxon>Alteromonadales</taxon>
        <taxon>Shewanellaceae</taxon>
        <taxon>Shewanella</taxon>
    </lineage>
</organism>
<dbReference type="Pfam" id="PF01128">
    <property type="entry name" value="IspD"/>
    <property type="match status" value="1"/>
</dbReference>
<name>A0A553JMJ6_SHEHA</name>
<dbReference type="PIRSF" id="PIRSF036586">
    <property type="entry name" value="CDP-ribitol_syn"/>
    <property type="match status" value="1"/>
</dbReference>
<dbReference type="InterPro" id="IPR034683">
    <property type="entry name" value="IspD/TarI"/>
</dbReference>
<evidence type="ECO:0000256" key="2">
    <source>
        <dbReference type="ARBA" id="ARBA00022695"/>
    </source>
</evidence>
<dbReference type="InterPro" id="IPR050088">
    <property type="entry name" value="IspD/TarI_cytidylyltransf_bact"/>
</dbReference>
<dbReference type="CDD" id="cd02516">
    <property type="entry name" value="CDP-ME_synthetase"/>
    <property type="match status" value="1"/>
</dbReference>
<proteinExistence type="predicted"/>
<dbReference type="Gene3D" id="3.40.50.720">
    <property type="entry name" value="NAD(P)-binding Rossmann-like Domain"/>
    <property type="match status" value="1"/>
</dbReference>
<dbReference type="PROSITE" id="PS00061">
    <property type="entry name" value="ADH_SHORT"/>
    <property type="match status" value="1"/>
</dbReference>
<dbReference type="InterPro" id="IPR002347">
    <property type="entry name" value="SDR_fam"/>
</dbReference>
<dbReference type="InterPro" id="IPR012115">
    <property type="entry name" value="CDP-ribitol_syn"/>
</dbReference>
<accession>A0A553JMJ6</accession>
<evidence type="ECO:0000313" key="3">
    <source>
        <dbReference type="EMBL" id="TRY13682.1"/>
    </source>
</evidence>
<dbReference type="InterPro" id="IPR029044">
    <property type="entry name" value="Nucleotide-diphossugar_trans"/>
</dbReference>
<evidence type="ECO:0000313" key="4">
    <source>
        <dbReference type="Proteomes" id="UP000318126"/>
    </source>
</evidence>
<evidence type="ECO:0000256" key="1">
    <source>
        <dbReference type="ARBA" id="ARBA00022679"/>
    </source>
</evidence>
<dbReference type="Pfam" id="PF00106">
    <property type="entry name" value="adh_short"/>
    <property type="match status" value="1"/>
</dbReference>
<dbReference type="SUPFAM" id="SSF53448">
    <property type="entry name" value="Nucleotide-diphospho-sugar transferases"/>
    <property type="match status" value="1"/>
</dbReference>
<keyword evidence="1 3" id="KW-0808">Transferase</keyword>
<dbReference type="Proteomes" id="UP000318126">
    <property type="component" value="Unassembled WGS sequence"/>
</dbReference>
<dbReference type="PANTHER" id="PTHR32125">
    <property type="entry name" value="2-C-METHYL-D-ERYTHRITOL 4-PHOSPHATE CYTIDYLYLTRANSFERASE, CHLOROPLASTIC"/>
    <property type="match status" value="1"/>
</dbReference>